<evidence type="ECO:0000256" key="5">
    <source>
        <dbReference type="ARBA" id="ARBA00022989"/>
    </source>
</evidence>
<keyword evidence="4 8" id="KW-0812">Transmembrane</keyword>
<keyword evidence="6 8" id="KW-0472">Membrane</keyword>
<evidence type="ECO:0000256" key="2">
    <source>
        <dbReference type="ARBA" id="ARBA00022475"/>
    </source>
</evidence>
<dbReference type="GeneID" id="34291333"/>
<evidence type="ECO:0000256" key="9">
    <source>
        <dbReference type="NCBIfam" id="TIGR02209"/>
    </source>
</evidence>
<dbReference type="GO" id="GO:0032153">
    <property type="term" value="C:cell division site"/>
    <property type="evidence" value="ECO:0007669"/>
    <property type="project" value="UniProtKB-UniRule"/>
</dbReference>
<evidence type="ECO:0000256" key="1">
    <source>
        <dbReference type="ARBA" id="ARBA00004401"/>
    </source>
</evidence>
<dbReference type="Proteomes" id="UP001142444">
    <property type="component" value="Unassembled WGS sequence"/>
</dbReference>
<dbReference type="PANTHER" id="PTHR37479:SF1">
    <property type="entry name" value="CELL DIVISION PROTEIN FTSL"/>
    <property type="match status" value="1"/>
</dbReference>
<keyword evidence="7 8" id="KW-0131">Cell cycle</keyword>
<name>A0A0A7MG17_ACTEU</name>
<reference evidence="10" key="1">
    <citation type="submission" date="2022-11" db="EMBL/GenBank/DDBJ databases">
        <authorList>
            <person name="Kamali M."/>
            <person name="Peak L."/>
            <person name="Go Y.Y."/>
            <person name="Balasuriya U.B.R."/>
            <person name="Carossino M."/>
        </authorList>
    </citation>
    <scope>NUCLEOTIDE SEQUENCE</scope>
    <source>
        <strain evidence="10">4524</strain>
    </source>
</reference>
<proteinExistence type="inferred from homology"/>
<keyword evidence="2 8" id="KW-1003">Cell membrane</keyword>
<dbReference type="InterPro" id="IPR011922">
    <property type="entry name" value="Cell_div_FtsL"/>
</dbReference>
<keyword evidence="11" id="KW-1185">Reference proteome</keyword>
<keyword evidence="5 8" id="KW-1133">Transmembrane helix</keyword>
<comment type="caution">
    <text evidence="10">The sequence shown here is derived from an EMBL/GenBank/DDBJ whole genome shotgun (WGS) entry which is preliminary data.</text>
</comment>
<evidence type="ECO:0000256" key="3">
    <source>
        <dbReference type="ARBA" id="ARBA00022618"/>
    </source>
</evidence>
<dbReference type="HAMAP" id="MF_00910">
    <property type="entry name" value="FtsL"/>
    <property type="match status" value="1"/>
</dbReference>
<dbReference type="AlphaFoldDB" id="A0A0A7MG17"/>
<dbReference type="GO" id="GO:0043093">
    <property type="term" value="P:FtsZ-dependent cytokinesis"/>
    <property type="evidence" value="ECO:0007669"/>
    <property type="project" value="UniProtKB-UniRule"/>
</dbReference>
<evidence type="ECO:0000256" key="8">
    <source>
        <dbReference type="HAMAP-Rule" id="MF_00910"/>
    </source>
</evidence>
<evidence type="ECO:0000256" key="4">
    <source>
        <dbReference type="ARBA" id="ARBA00022692"/>
    </source>
</evidence>
<dbReference type="GO" id="GO:0005886">
    <property type="term" value="C:plasma membrane"/>
    <property type="evidence" value="ECO:0007669"/>
    <property type="project" value="UniProtKB-SubCell"/>
</dbReference>
<evidence type="ECO:0000256" key="7">
    <source>
        <dbReference type="ARBA" id="ARBA00023306"/>
    </source>
</evidence>
<evidence type="ECO:0000313" key="11">
    <source>
        <dbReference type="Proteomes" id="UP001142444"/>
    </source>
</evidence>
<keyword evidence="3 8" id="KW-0132">Cell division</keyword>
<comment type="subcellular location">
    <subcellularLocation>
        <location evidence="8">Cell inner membrane</location>
        <topology evidence="8">Single-pass type II membrane protein</topology>
    </subcellularLocation>
    <subcellularLocation>
        <location evidence="1">Cell membrane</location>
        <topology evidence="1">Single-pass type II membrane protein</topology>
    </subcellularLocation>
    <text evidence="8">Localizes to the division septum where it forms a ring structure.</text>
</comment>
<comment type="subunit">
    <text evidence="8">Part of a complex composed of FtsB, FtsL and FtsQ.</text>
</comment>
<protein>
    <recommendedName>
        <fullName evidence="8 9">Cell division protein FtsL</fullName>
    </recommendedName>
</protein>
<feature type="transmembrane region" description="Helical" evidence="8">
    <location>
        <begin position="23"/>
        <end position="42"/>
    </location>
</feature>
<organism evidence="10 11">
    <name type="scientific">Actinobacillus equuli subsp. equuli</name>
    <dbReference type="NCBI Taxonomy" id="202947"/>
    <lineage>
        <taxon>Bacteria</taxon>
        <taxon>Pseudomonadati</taxon>
        <taxon>Pseudomonadota</taxon>
        <taxon>Gammaproteobacteria</taxon>
        <taxon>Pasteurellales</taxon>
        <taxon>Pasteurellaceae</taxon>
        <taxon>Actinobacillus</taxon>
    </lineage>
</organism>
<comment type="similarity">
    <text evidence="8">Belongs to the FtsL family.</text>
</comment>
<sequence>MASNERYPLHQIILDDLTGHNKVALILLIATVLTAIGTIWITHQTRLLTAEQGKLVQQNRKLENQYIHLQLEENAKSQKSRVEAAAASFGLQQIKKEQEVILVE</sequence>
<comment type="function">
    <text evidence="8">Essential cell division protein. May link together the upstream cell division proteins, which are predominantly cytoplasmic, with the downstream cell division proteins, which are predominantly periplasmic.</text>
</comment>
<accession>A0A0A7MG17</accession>
<dbReference type="Pfam" id="PF04999">
    <property type="entry name" value="FtsL"/>
    <property type="match status" value="1"/>
</dbReference>
<dbReference type="KEGG" id="aeu:ACEE_07425"/>
<dbReference type="GeneID" id="92743340"/>
<dbReference type="EMBL" id="JAPHVQ010000003">
    <property type="protein sequence ID" value="MDE8034351.1"/>
    <property type="molecule type" value="Genomic_DNA"/>
</dbReference>
<evidence type="ECO:0000256" key="6">
    <source>
        <dbReference type="ARBA" id="ARBA00023136"/>
    </source>
</evidence>
<reference evidence="10" key="2">
    <citation type="journal article" date="2023" name="Pathogens">
        <title>Pathological Features and Genomic Characterization of an Actinobacillus equuli subsp. equuli Bearing Unique Virulence-Associated Genes from an Adult Horse with Pleuropneumonia.</title>
        <authorList>
            <person name="Kamali M."/>
            <person name="Carossino M."/>
            <person name="Del Piero F."/>
            <person name="Peak L."/>
            <person name="Mitchell M.S."/>
            <person name="Willette J."/>
            <person name="Baker R."/>
            <person name="Li F."/>
            <person name="Kenez A."/>
            <person name="Balasuriya U.B.R."/>
            <person name="Go Y.Y."/>
        </authorList>
    </citation>
    <scope>NUCLEOTIDE SEQUENCE</scope>
    <source>
        <strain evidence="10">4524</strain>
    </source>
</reference>
<evidence type="ECO:0000313" key="10">
    <source>
        <dbReference type="EMBL" id="MDE8034351.1"/>
    </source>
</evidence>
<gene>
    <name evidence="8 10" type="primary">ftsL</name>
    <name evidence="10" type="ORF">OQ257_04100</name>
</gene>
<dbReference type="NCBIfam" id="TIGR02209">
    <property type="entry name" value="ftsL_broad"/>
    <property type="match status" value="1"/>
</dbReference>
<dbReference type="PANTHER" id="PTHR37479">
    <property type="entry name" value="CELL DIVISION PROTEIN FTSL"/>
    <property type="match status" value="1"/>
</dbReference>
<dbReference type="RefSeq" id="WP_014992125.1">
    <property type="nucleotide sequence ID" value="NZ_CBCRTM010000005.1"/>
</dbReference>
<keyword evidence="8" id="KW-0997">Cell inner membrane</keyword>